<dbReference type="STRING" id="394503.Ccel_1637"/>
<accession>B8I2J5</accession>
<dbReference type="RefSeq" id="WP_015925104.1">
    <property type="nucleotide sequence ID" value="NC_011898.1"/>
</dbReference>
<dbReference type="Proteomes" id="UP000001349">
    <property type="component" value="Chromosome"/>
</dbReference>
<dbReference type="OrthoDB" id="1738394at2"/>
<sequence precursor="true">MQSVDKLSVKRNRIIIISLILLTVLATLATAFIISKKTGKASDYVFGEQALKINGKMVETSIFLDEKNIFFDRNKGNSALMQKTDEEINDLILEEVIKKVLADNYFYNESGYKVTQKEIDDYYNKYVKPSLEGSGGEGSSISEGLDYKSEAEYKKDVELYLLKLKSVPSIAKEYGISLDENDFNNKYDEYTKKYKDMPKSIHPKDEYKKMLLVREFSISDKLNTWLEKLRSKAEIEIIEPSLKAYRLYKNEEYSKAADEYQKAYKQYRLTFYQDKEKECRSKE</sequence>
<reference evidence="1 2" key="1">
    <citation type="submission" date="2009-01" db="EMBL/GenBank/DDBJ databases">
        <title>Complete sequence of Clostridium cellulolyticum H10.</title>
        <authorList>
            <consortium name="US DOE Joint Genome Institute"/>
            <person name="Lucas S."/>
            <person name="Copeland A."/>
            <person name="Lapidus A."/>
            <person name="Glavina del Rio T."/>
            <person name="Dalin E."/>
            <person name="Tice H."/>
            <person name="Bruce D."/>
            <person name="Goodwin L."/>
            <person name="Pitluck S."/>
            <person name="Chertkov O."/>
            <person name="Saunders E."/>
            <person name="Brettin T."/>
            <person name="Detter J.C."/>
            <person name="Han C."/>
            <person name="Larimer F."/>
            <person name="Land M."/>
            <person name="Hauser L."/>
            <person name="Kyrpides N."/>
            <person name="Ivanova N."/>
            <person name="Zhou J."/>
            <person name="Richardson P."/>
        </authorList>
    </citation>
    <scope>NUCLEOTIDE SEQUENCE [LARGE SCALE GENOMIC DNA]</scope>
    <source>
        <strain evidence="2">ATCC 35319 / DSM 5812 / JCM 6584 / H10</strain>
    </source>
</reference>
<name>B8I2J5_RUMCH</name>
<organism evidence="1 2">
    <name type="scientific">Ruminiclostridium cellulolyticum (strain ATCC 35319 / DSM 5812 / JCM 6584 / H10)</name>
    <name type="common">Clostridium cellulolyticum</name>
    <dbReference type="NCBI Taxonomy" id="394503"/>
    <lineage>
        <taxon>Bacteria</taxon>
        <taxon>Bacillati</taxon>
        <taxon>Bacillota</taxon>
        <taxon>Clostridia</taxon>
        <taxon>Eubacteriales</taxon>
        <taxon>Oscillospiraceae</taxon>
        <taxon>Ruminiclostridium</taxon>
    </lineage>
</organism>
<gene>
    <name evidence="1" type="ordered locus">Ccel_1637</name>
</gene>
<evidence type="ECO:0000313" key="1">
    <source>
        <dbReference type="EMBL" id="ACL75988.1"/>
    </source>
</evidence>
<dbReference type="AlphaFoldDB" id="B8I2J5"/>
<protein>
    <submittedName>
        <fullName evidence="1">Uncharacterized protein</fullName>
    </submittedName>
</protein>
<dbReference type="EMBL" id="CP001348">
    <property type="protein sequence ID" value="ACL75988.1"/>
    <property type="molecule type" value="Genomic_DNA"/>
</dbReference>
<evidence type="ECO:0000313" key="2">
    <source>
        <dbReference type="Proteomes" id="UP000001349"/>
    </source>
</evidence>
<keyword evidence="2" id="KW-1185">Reference proteome</keyword>
<dbReference type="eggNOG" id="ENOG5033QP4">
    <property type="taxonomic scope" value="Bacteria"/>
</dbReference>
<proteinExistence type="predicted"/>
<dbReference type="HOGENOM" id="CLU_982465_0_0_9"/>
<dbReference type="KEGG" id="cce:Ccel_1637"/>